<dbReference type="InterPro" id="IPR036390">
    <property type="entry name" value="WH_DNA-bd_sf"/>
</dbReference>
<organism evidence="5 7">
    <name type="scientific">Nguyenibacter vanlangensis</name>
    <dbReference type="NCBI Taxonomy" id="1216886"/>
    <lineage>
        <taxon>Bacteria</taxon>
        <taxon>Pseudomonadati</taxon>
        <taxon>Pseudomonadota</taxon>
        <taxon>Alphaproteobacteria</taxon>
        <taxon>Acetobacterales</taxon>
        <taxon>Acetobacteraceae</taxon>
        <taxon>Nguyenibacter</taxon>
    </lineage>
</organism>
<evidence type="ECO:0000256" key="2">
    <source>
        <dbReference type="ARBA" id="ARBA00023125"/>
    </source>
</evidence>
<dbReference type="GO" id="GO:0003677">
    <property type="term" value="F:DNA binding"/>
    <property type="evidence" value="ECO:0007669"/>
    <property type="project" value="UniProtKB-KW"/>
</dbReference>
<evidence type="ECO:0000259" key="4">
    <source>
        <dbReference type="PROSITE" id="PS50949"/>
    </source>
</evidence>
<keyword evidence="1" id="KW-0805">Transcription regulation</keyword>
<dbReference type="CDD" id="cd07377">
    <property type="entry name" value="WHTH_GntR"/>
    <property type="match status" value="1"/>
</dbReference>
<accession>A0A7Y7ITX3</accession>
<reference evidence="5 7" key="1">
    <citation type="submission" date="2020-06" db="EMBL/GenBank/DDBJ databases">
        <title>Description of novel acetic acid bacteria.</title>
        <authorList>
            <person name="Sombolestani A."/>
        </authorList>
    </citation>
    <scope>NUCLEOTIDE SEQUENCE [LARGE SCALE GENOMIC DNA]</scope>
    <source>
        <strain evidence="5 7">LMG 31431</strain>
    </source>
</reference>
<dbReference type="EMBL" id="CP152276">
    <property type="protein sequence ID" value="XAE43189.1"/>
    <property type="molecule type" value="Genomic_DNA"/>
</dbReference>
<dbReference type="SMART" id="SM00895">
    <property type="entry name" value="FCD"/>
    <property type="match status" value="1"/>
</dbReference>
<dbReference type="PANTHER" id="PTHR43537">
    <property type="entry name" value="TRANSCRIPTIONAL REGULATOR, GNTR FAMILY"/>
    <property type="match status" value="1"/>
</dbReference>
<dbReference type="EMBL" id="JABXXP010000024">
    <property type="protein sequence ID" value="NVN10235.1"/>
    <property type="molecule type" value="Genomic_DNA"/>
</dbReference>
<dbReference type="Proteomes" id="UP000534870">
    <property type="component" value="Unassembled WGS sequence"/>
</dbReference>
<evidence type="ECO:0000256" key="3">
    <source>
        <dbReference type="ARBA" id="ARBA00023163"/>
    </source>
</evidence>
<reference evidence="6 8" key="2">
    <citation type="submission" date="2024-04" db="EMBL/GenBank/DDBJ databases">
        <title>Complete genome sequence of Nguyenibacter vanlangesis HBCM-1154, a strain capable of nitrogen fixation, IAA production, and phosphorus solubilization isolated from sugarcane soil.</title>
        <authorList>
            <person name="MY HANH P."/>
        </authorList>
    </citation>
    <scope>NUCLEOTIDE SEQUENCE [LARGE SCALE GENOMIC DNA]</scope>
    <source>
        <strain evidence="6 8">HBCM 1154</strain>
    </source>
</reference>
<dbReference type="SUPFAM" id="SSF48008">
    <property type="entry name" value="GntR ligand-binding domain-like"/>
    <property type="match status" value="1"/>
</dbReference>
<name>A0A7Y7ITX3_9PROT</name>
<dbReference type="InterPro" id="IPR008920">
    <property type="entry name" value="TF_FadR/GntR_C"/>
</dbReference>
<dbReference type="InterPro" id="IPR036388">
    <property type="entry name" value="WH-like_DNA-bd_sf"/>
</dbReference>
<feature type="domain" description="HTH gntR-type" evidence="4">
    <location>
        <begin position="14"/>
        <end position="81"/>
    </location>
</feature>
<keyword evidence="3" id="KW-0804">Transcription</keyword>
<protein>
    <submittedName>
        <fullName evidence="5">GntR family transcriptional regulator</fullName>
    </submittedName>
</protein>
<dbReference type="InterPro" id="IPR000524">
    <property type="entry name" value="Tscrpt_reg_HTH_GntR"/>
</dbReference>
<proteinExistence type="predicted"/>
<dbReference type="GO" id="GO:0003700">
    <property type="term" value="F:DNA-binding transcription factor activity"/>
    <property type="evidence" value="ECO:0007669"/>
    <property type="project" value="InterPro"/>
</dbReference>
<keyword evidence="8" id="KW-1185">Reference proteome</keyword>
<dbReference type="Pfam" id="PF07729">
    <property type="entry name" value="FCD"/>
    <property type="match status" value="1"/>
</dbReference>
<dbReference type="PANTHER" id="PTHR43537:SF49">
    <property type="entry name" value="TRANSCRIPTIONAL REGULATORY PROTEIN"/>
    <property type="match status" value="1"/>
</dbReference>
<keyword evidence="2" id="KW-0238">DNA-binding</keyword>
<dbReference type="PROSITE" id="PS50949">
    <property type="entry name" value="HTH_GNTR"/>
    <property type="match status" value="1"/>
</dbReference>
<dbReference type="Gene3D" id="1.20.120.530">
    <property type="entry name" value="GntR ligand-binding domain-like"/>
    <property type="match status" value="1"/>
</dbReference>
<dbReference type="RefSeq" id="WP_176639018.1">
    <property type="nucleotide sequence ID" value="NZ_CP152276.1"/>
</dbReference>
<gene>
    <name evidence="6" type="ORF">AAC691_01590</name>
    <name evidence="5" type="ORF">HUK84_03570</name>
</gene>
<dbReference type="SMART" id="SM00345">
    <property type="entry name" value="HTH_GNTR"/>
    <property type="match status" value="1"/>
</dbReference>
<evidence type="ECO:0000313" key="6">
    <source>
        <dbReference type="EMBL" id="XAE43189.1"/>
    </source>
</evidence>
<dbReference type="Pfam" id="PF00392">
    <property type="entry name" value="GntR"/>
    <property type="match status" value="1"/>
</dbReference>
<dbReference type="Proteomes" id="UP001449795">
    <property type="component" value="Chromosome"/>
</dbReference>
<dbReference type="Gene3D" id="1.10.10.10">
    <property type="entry name" value="Winged helix-like DNA-binding domain superfamily/Winged helix DNA-binding domain"/>
    <property type="match status" value="1"/>
</dbReference>
<evidence type="ECO:0000313" key="8">
    <source>
        <dbReference type="Proteomes" id="UP001449795"/>
    </source>
</evidence>
<dbReference type="AlphaFoldDB" id="A0A7Y7ITX3"/>
<sequence length="229" mass="25964">MRQTITQSLPDDDRSIAGQITRALAGRIISGALEPGTPLRQDHIAEEFRSSHVPVREAFQRLEAQGLVTREPRKGVRVTAIEPASVFEITEMRAALETLALRHAAPRITTTTIETAARTLEADDASENIMTWEAANQAFHRTILQPCGMPRLLENIDQLQRMSARFLFATWQRLDWQHHSDEEHRAIIIALSRRDVEEAERILRLHILQAGQALVAYLTNHQNSMPRES</sequence>
<evidence type="ECO:0000313" key="7">
    <source>
        <dbReference type="Proteomes" id="UP000534870"/>
    </source>
</evidence>
<evidence type="ECO:0000256" key="1">
    <source>
        <dbReference type="ARBA" id="ARBA00023015"/>
    </source>
</evidence>
<evidence type="ECO:0000313" key="5">
    <source>
        <dbReference type="EMBL" id="NVN10235.1"/>
    </source>
</evidence>
<dbReference type="InterPro" id="IPR011711">
    <property type="entry name" value="GntR_C"/>
</dbReference>
<dbReference type="SUPFAM" id="SSF46785">
    <property type="entry name" value="Winged helix' DNA-binding domain"/>
    <property type="match status" value="1"/>
</dbReference>